<gene>
    <name evidence="1" type="ORF">BSL78_07658</name>
</gene>
<evidence type="ECO:0000313" key="2">
    <source>
        <dbReference type="Proteomes" id="UP000230750"/>
    </source>
</evidence>
<dbReference type="EMBL" id="MRZV01000215">
    <property type="protein sequence ID" value="PIK55430.1"/>
    <property type="molecule type" value="Genomic_DNA"/>
</dbReference>
<dbReference type="SUPFAM" id="SSF101908">
    <property type="entry name" value="Putative isomerase YbhE"/>
    <property type="match status" value="1"/>
</dbReference>
<organism evidence="1 2">
    <name type="scientific">Stichopus japonicus</name>
    <name type="common">Sea cucumber</name>
    <dbReference type="NCBI Taxonomy" id="307972"/>
    <lineage>
        <taxon>Eukaryota</taxon>
        <taxon>Metazoa</taxon>
        <taxon>Echinodermata</taxon>
        <taxon>Eleutherozoa</taxon>
        <taxon>Echinozoa</taxon>
        <taxon>Holothuroidea</taxon>
        <taxon>Aspidochirotacea</taxon>
        <taxon>Aspidochirotida</taxon>
        <taxon>Stichopodidae</taxon>
        <taxon>Apostichopus</taxon>
    </lineage>
</organism>
<protein>
    <submittedName>
        <fullName evidence="1">Uncharacterized protein</fullName>
    </submittedName>
</protein>
<dbReference type="Proteomes" id="UP000230750">
    <property type="component" value="Unassembled WGS sequence"/>
</dbReference>
<name>A0A2G8L5L9_STIJA</name>
<accession>A0A2G8L5L9</accession>
<dbReference type="PANTHER" id="PTHR14492:SF4">
    <property type="entry name" value="CILIOGENESIS AND PLANAR POLARITY EFFECTOR 1"/>
    <property type="match status" value="1"/>
</dbReference>
<dbReference type="PANTHER" id="PTHR14492">
    <property type="entry name" value="JBTS17"/>
    <property type="match status" value="1"/>
</dbReference>
<dbReference type="OrthoDB" id="5974632at2759"/>
<sequence>MKLDLKVTHTPDTKSKKPWRKISWLGSKCDILLQAYCRLKVLHLQDKSHKKKRIARLQSAVKKLSVCNISQNGDFIVGIIDNGNVTIWSRCDDTIKSLSSPPKAIRQYFEEKSVNQTETDALHKNKIFISNDARNILLVLNLNHIYLWEADESTDADNVKDSTQTGRWYSINRDSTALPPSHCLDAGVDSTFFDDSVLGRCNICSFVFYKGGTLQVSSVLIQWQEPWKKFTTSKVPFLASWHSLAIPVDVISPGCQPLHEVGALVLSHSHNGMLLAIGINQLVPRKNRVIFLSVLSHSIVVADLHSCGCKAANPNKDVTRTYWITDCSWSYNSLFLACIMKKGSLFILSSVGELLEIQTDGCSVVHGPSLFIPLHPLISVVSSKQPSDGQQAQVEIQNDHQQFSVTFHPKAPLLVTSDGFLATILELPFMTTAASLIRGYLSEGKEALYQLTKHSLPDMKPLPTLEMESKQVVPANDSKDATISKFLSTDSSGPNLNTGQYAGISDGKVIFGTLESSGFLQNASTIQAVDDFHRQSERCFLLAWLLGASQAGNWDSELSNLQAFTSKSLAKFCLASRGIHDERVPVHTLQRSLACVNWDIIHSNILCRTINLVHQVVRNLISTKSATTVSNLSHMFALLLHCEDKLDETYSMKAVAGKSFQLDPDQRWHKADEFTCPQTFRSVSDLQHSMWDNNADSTRRNVKGVTTGKHAIIRGMIPAWKLLYQKTVTMYIVCNKHVQKHSRDETILSRIKSFLMNMIGVIQRKLSSIGYHASLHLHHLWTAEQNETYLKGCEKFLLGDFRGGVECCWAACNSSKQQVPRQTDNKFILAILYSNLMSYNLKGALQMINNAIQSASVDAKKLKVKRSFKQLLEDKTSVKIPIFREDCRGVVMSMARFMALYFTNKPLIIYPPTSAKPLPVLFSENEGDVRTIVLHRHLIASKIQEQGLSIYWTPDLTLSLLLIGGLFPEAIWFSKEVGDWRSAFTLSVIYSMKYDHLTADGSHRYIHHSTSPCGFIG</sequence>
<dbReference type="InterPro" id="IPR028236">
    <property type="entry name" value="CPLANE1"/>
</dbReference>
<dbReference type="AlphaFoldDB" id="A0A2G8L5L9"/>
<comment type="caution">
    <text evidence="1">The sequence shown here is derived from an EMBL/GenBank/DDBJ whole genome shotgun (WGS) entry which is preliminary data.</text>
</comment>
<reference evidence="1 2" key="1">
    <citation type="journal article" date="2017" name="PLoS Biol.">
        <title>The sea cucumber genome provides insights into morphological evolution and visceral regeneration.</title>
        <authorList>
            <person name="Zhang X."/>
            <person name="Sun L."/>
            <person name="Yuan J."/>
            <person name="Sun Y."/>
            <person name="Gao Y."/>
            <person name="Zhang L."/>
            <person name="Li S."/>
            <person name="Dai H."/>
            <person name="Hamel J.F."/>
            <person name="Liu C."/>
            <person name="Yu Y."/>
            <person name="Liu S."/>
            <person name="Lin W."/>
            <person name="Guo K."/>
            <person name="Jin S."/>
            <person name="Xu P."/>
            <person name="Storey K.B."/>
            <person name="Huan P."/>
            <person name="Zhang T."/>
            <person name="Zhou Y."/>
            <person name="Zhang J."/>
            <person name="Lin C."/>
            <person name="Li X."/>
            <person name="Xing L."/>
            <person name="Huo D."/>
            <person name="Sun M."/>
            <person name="Wang L."/>
            <person name="Mercier A."/>
            <person name="Li F."/>
            <person name="Yang H."/>
            <person name="Xiang J."/>
        </authorList>
    </citation>
    <scope>NUCLEOTIDE SEQUENCE [LARGE SCALE GENOMIC DNA]</scope>
    <source>
        <strain evidence="1">Shaxun</strain>
        <tissue evidence="1">Muscle</tissue>
    </source>
</reference>
<proteinExistence type="predicted"/>
<evidence type="ECO:0000313" key="1">
    <source>
        <dbReference type="EMBL" id="PIK55430.1"/>
    </source>
</evidence>
<keyword evidence="2" id="KW-1185">Reference proteome</keyword>